<gene>
    <name evidence="1" type="ORF">V6N11_020395</name>
</gene>
<accession>A0ABR2Q8A5</accession>
<sequence>MLDGFLRFYQSSMYFQLSAFPVGQLNWSSQNLKAVSAIDFSCSNKVRLMWHQTLPALSPALVGTKSNIFYIEPFDASTGCYLDLLAIVCTVESVISDGV</sequence>
<reference evidence="1 2" key="1">
    <citation type="journal article" date="2024" name="G3 (Bethesda)">
        <title>Genome assembly of Hibiscus sabdariffa L. provides insights into metabolisms of medicinal natural products.</title>
        <authorList>
            <person name="Kim T."/>
        </authorList>
    </citation>
    <scope>NUCLEOTIDE SEQUENCE [LARGE SCALE GENOMIC DNA]</scope>
    <source>
        <strain evidence="1">TK-2024</strain>
        <tissue evidence="1">Old leaves</tissue>
    </source>
</reference>
<organism evidence="1 2">
    <name type="scientific">Hibiscus sabdariffa</name>
    <name type="common">roselle</name>
    <dbReference type="NCBI Taxonomy" id="183260"/>
    <lineage>
        <taxon>Eukaryota</taxon>
        <taxon>Viridiplantae</taxon>
        <taxon>Streptophyta</taxon>
        <taxon>Embryophyta</taxon>
        <taxon>Tracheophyta</taxon>
        <taxon>Spermatophyta</taxon>
        <taxon>Magnoliopsida</taxon>
        <taxon>eudicotyledons</taxon>
        <taxon>Gunneridae</taxon>
        <taxon>Pentapetalae</taxon>
        <taxon>rosids</taxon>
        <taxon>malvids</taxon>
        <taxon>Malvales</taxon>
        <taxon>Malvaceae</taxon>
        <taxon>Malvoideae</taxon>
        <taxon>Hibiscus</taxon>
    </lineage>
</organism>
<name>A0ABR2Q8A5_9ROSI</name>
<protein>
    <submittedName>
        <fullName evidence="1">Uncharacterized protein</fullName>
    </submittedName>
</protein>
<comment type="caution">
    <text evidence="1">The sequence shown here is derived from an EMBL/GenBank/DDBJ whole genome shotgun (WGS) entry which is preliminary data.</text>
</comment>
<evidence type="ECO:0000313" key="2">
    <source>
        <dbReference type="Proteomes" id="UP001396334"/>
    </source>
</evidence>
<keyword evidence="2" id="KW-1185">Reference proteome</keyword>
<dbReference type="Proteomes" id="UP001396334">
    <property type="component" value="Unassembled WGS sequence"/>
</dbReference>
<dbReference type="EMBL" id="JBBPBN010000043">
    <property type="protein sequence ID" value="KAK8996899.1"/>
    <property type="molecule type" value="Genomic_DNA"/>
</dbReference>
<evidence type="ECO:0000313" key="1">
    <source>
        <dbReference type="EMBL" id="KAK8996899.1"/>
    </source>
</evidence>
<proteinExistence type="predicted"/>